<dbReference type="InterPro" id="IPR027558">
    <property type="entry name" value="Pre_pil_HX9DG_C"/>
</dbReference>
<evidence type="ECO:0000313" key="4">
    <source>
        <dbReference type="Proteomes" id="UP000317421"/>
    </source>
</evidence>
<evidence type="ECO:0000256" key="1">
    <source>
        <dbReference type="SAM" id="Phobius"/>
    </source>
</evidence>
<keyword evidence="1" id="KW-0472">Membrane</keyword>
<evidence type="ECO:0000313" key="3">
    <source>
        <dbReference type="EMBL" id="TWT92024.1"/>
    </source>
</evidence>
<dbReference type="InterPro" id="IPR045584">
    <property type="entry name" value="Pilin-like"/>
</dbReference>
<dbReference type="EMBL" id="SJPR01000013">
    <property type="protein sequence ID" value="TWT92024.1"/>
    <property type="molecule type" value="Genomic_DNA"/>
</dbReference>
<dbReference type="AlphaFoldDB" id="A0A5C5ZWP6"/>
<dbReference type="Proteomes" id="UP000317421">
    <property type="component" value="Unassembled WGS sequence"/>
</dbReference>
<keyword evidence="4" id="KW-1185">Reference proteome</keyword>
<dbReference type="PANTHER" id="PTHR30093:SF2">
    <property type="entry name" value="TYPE II SECRETION SYSTEM PROTEIN H"/>
    <property type="match status" value="1"/>
</dbReference>
<feature type="transmembrane region" description="Helical" evidence="1">
    <location>
        <begin position="29"/>
        <end position="50"/>
    </location>
</feature>
<proteinExistence type="predicted"/>
<keyword evidence="1" id="KW-0812">Transmembrane</keyword>
<protein>
    <recommendedName>
        <fullName evidence="2">DUF1559 domain-containing protein</fullName>
    </recommendedName>
</protein>
<keyword evidence="1" id="KW-1133">Transmembrane helix</keyword>
<dbReference type="InterPro" id="IPR011453">
    <property type="entry name" value="DUF1559"/>
</dbReference>
<sequence>MSLPRNGQYARRPPSLAIEARARRRALTVVELLVTMGIVGLLFALLAPAVQSAREAARRVECKSNLKQLALACFGHHDVHAHYPTGGWGYFWLGDADRGFSKDQPGGWIFNLLPYFEAYDLYDQAGDGDPDRLTREQRVGSMRITMTPLAIINCPSRRDNVLYPLNSNEGGKWGFFNSNTPSAAGRSDYAVNSGHIYNEWPNRALGRGPGSYGDAEVWTANRFWGGEQTALIRSGSEPIPMSGISFERSAVAIKHVTDGLSHTYLIGERHIPTIAYESGYDSGDNETWCTGFNNDNYRKTGRLVGDQIVEATPIPDNATGYAEHWGRFGSAHAAGWNVAFCDGSVRQVSYDIDWRIHGHLGNRLDGESVSASSY</sequence>
<evidence type="ECO:0000259" key="2">
    <source>
        <dbReference type="Pfam" id="PF07596"/>
    </source>
</evidence>
<feature type="domain" description="DUF1559" evidence="2">
    <location>
        <begin position="51"/>
        <end position="353"/>
    </location>
</feature>
<comment type="caution">
    <text evidence="3">The sequence shown here is derived from an EMBL/GenBank/DDBJ whole genome shotgun (WGS) entry which is preliminary data.</text>
</comment>
<dbReference type="Pfam" id="PF07596">
    <property type="entry name" value="SBP_bac_10"/>
    <property type="match status" value="1"/>
</dbReference>
<dbReference type="SUPFAM" id="SSF54523">
    <property type="entry name" value="Pili subunits"/>
    <property type="match status" value="1"/>
</dbReference>
<name>A0A5C5ZWP6_9BACT</name>
<dbReference type="Gene3D" id="3.30.700.10">
    <property type="entry name" value="Glycoprotein, Type 4 Pilin"/>
    <property type="match status" value="1"/>
</dbReference>
<dbReference type="NCBIfam" id="TIGR04294">
    <property type="entry name" value="pre_pil_HX9DG"/>
    <property type="match status" value="1"/>
</dbReference>
<organism evidence="3 4">
    <name type="scientific">Botrimarina colliarenosi</name>
    <dbReference type="NCBI Taxonomy" id="2528001"/>
    <lineage>
        <taxon>Bacteria</taxon>
        <taxon>Pseudomonadati</taxon>
        <taxon>Planctomycetota</taxon>
        <taxon>Planctomycetia</taxon>
        <taxon>Pirellulales</taxon>
        <taxon>Lacipirellulaceae</taxon>
        <taxon>Botrimarina</taxon>
    </lineage>
</organism>
<accession>A0A5C5ZWP6</accession>
<reference evidence="3 4" key="1">
    <citation type="submission" date="2019-02" db="EMBL/GenBank/DDBJ databases">
        <title>Deep-cultivation of Planctomycetes and their phenomic and genomic characterization uncovers novel biology.</title>
        <authorList>
            <person name="Wiegand S."/>
            <person name="Jogler M."/>
            <person name="Boedeker C."/>
            <person name="Pinto D."/>
            <person name="Vollmers J."/>
            <person name="Rivas-Marin E."/>
            <person name="Kohn T."/>
            <person name="Peeters S.H."/>
            <person name="Heuer A."/>
            <person name="Rast P."/>
            <person name="Oberbeckmann S."/>
            <person name="Bunk B."/>
            <person name="Jeske O."/>
            <person name="Meyerdierks A."/>
            <person name="Storesund J.E."/>
            <person name="Kallscheuer N."/>
            <person name="Luecker S."/>
            <person name="Lage O.M."/>
            <person name="Pohl T."/>
            <person name="Merkel B.J."/>
            <person name="Hornburger P."/>
            <person name="Mueller R.-W."/>
            <person name="Bruemmer F."/>
            <person name="Labrenz M."/>
            <person name="Spormann A.M."/>
            <person name="Op Den Camp H."/>
            <person name="Overmann J."/>
            <person name="Amann R."/>
            <person name="Jetten M.S.M."/>
            <person name="Mascher T."/>
            <person name="Medema M.H."/>
            <person name="Devos D.P."/>
            <person name="Kaster A.-K."/>
            <person name="Ovreas L."/>
            <person name="Rohde M."/>
            <person name="Galperin M.Y."/>
            <person name="Jogler C."/>
        </authorList>
    </citation>
    <scope>NUCLEOTIDE SEQUENCE [LARGE SCALE GENOMIC DNA]</scope>
    <source>
        <strain evidence="3 4">Pla108</strain>
    </source>
</reference>
<gene>
    <name evidence="3" type="ORF">Pla108_41670</name>
</gene>
<dbReference type="PANTHER" id="PTHR30093">
    <property type="entry name" value="GENERAL SECRETION PATHWAY PROTEIN G"/>
    <property type="match status" value="1"/>
</dbReference>